<evidence type="ECO:0000256" key="1">
    <source>
        <dbReference type="SAM" id="MobiDB-lite"/>
    </source>
</evidence>
<dbReference type="AlphaFoldDB" id="A0A485KQE7"/>
<reference evidence="2" key="2">
    <citation type="submission" date="2019-06" db="EMBL/GenBank/DDBJ databases">
        <title>Genomics analysis of Aphanomyces spp. identifies a new class of oomycete effector associated with host adaptation.</title>
        <authorList>
            <person name="Gaulin E."/>
        </authorList>
    </citation>
    <scope>NUCLEOTIDE SEQUENCE</scope>
    <source>
        <strain evidence="2">CBS 578.67</strain>
    </source>
</reference>
<dbReference type="EMBL" id="VJMH01005209">
    <property type="protein sequence ID" value="KAF0698938.1"/>
    <property type="molecule type" value="Genomic_DNA"/>
</dbReference>
<gene>
    <name evidence="3" type="primary">Aste57867_10460</name>
    <name evidence="2" type="ORF">As57867_010420</name>
    <name evidence="3" type="ORF">ASTE57867_10460</name>
</gene>
<accession>A0A485KQE7</accession>
<dbReference type="Proteomes" id="UP000332933">
    <property type="component" value="Unassembled WGS sequence"/>
</dbReference>
<dbReference type="EMBL" id="CAADRA010005230">
    <property type="protein sequence ID" value="VFT87334.1"/>
    <property type="molecule type" value="Genomic_DNA"/>
</dbReference>
<keyword evidence="4" id="KW-1185">Reference proteome</keyword>
<sequence>MADSTLPDVRLEAAVATALVLLAWLYRAFVHSRSASVVSTDAAATTDVATDIATEKRIGHVDPVDTSLVAPTESTPHPIVPVLPGNGLVRPLTERLPTDRRLSYRTLRSSRPPLQQVAVHRQSSCITLDEVSPSSSTPSTASPSVTTSSPSWRNWVLDTGSDIAEDIAKAVLFVFITASARYWYGAVMMAHDTTPWLSHVQDQFTQLLYPD</sequence>
<protein>
    <submittedName>
        <fullName evidence="3">Aste57867_10460 protein</fullName>
    </submittedName>
</protein>
<evidence type="ECO:0000313" key="3">
    <source>
        <dbReference type="EMBL" id="VFT87334.1"/>
    </source>
</evidence>
<proteinExistence type="predicted"/>
<feature type="region of interest" description="Disordered" evidence="1">
    <location>
        <begin position="129"/>
        <end position="149"/>
    </location>
</feature>
<name>A0A485KQE7_9STRA</name>
<evidence type="ECO:0000313" key="2">
    <source>
        <dbReference type="EMBL" id="KAF0698938.1"/>
    </source>
</evidence>
<evidence type="ECO:0000313" key="4">
    <source>
        <dbReference type="Proteomes" id="UP000332933"/>
    </source>
</evidence>
<feature type="compositionally biased region" description="Low complexity" evidence="1">
    <location>
        <begin position="132"/>
        <end position="149"/>
    </location>
</feature>
<reference evidence="3 4" key="1">
    <citation type="submission" date="2019-03" db="EMBL/GenBank/DDBJ databases">
        <authorList>
            <person name="Gaulin E."/>
            <person name="Dumas B."/>
        </authorList>
    </citation>
    <scope>NUCLEOTIDE SEQUENCE [LARGE SCALE GENOMIC DNA]</scope>
    <source>
        <strain evidence="3">CBS 568.67</strain>
    </source>
</reference>
<organism evidence="3 4">
    <name type="scientific">Aphanomyces stellatus</name>
    <dbReference type="NCBI Taxonomy" id="120398"/>
    <lineage>
        <taxon>Eukaryota</taxon>
        <taxon>Sar</taxon>
        <taxon>Stramenopiles</taxon>
        <taxon>Oomycota</taxon>
        <taxon>Saprolegniomycetes</taxon>
        <taxon>Saprolegniales</taxon>
        <taxon>Verrucalvaceae</taxon>
        <taxon>Aphanomyces</taxon>
    </lineage>
</organism>